<evidence type="ECO:0000256" key="7">
    <source>
        <dbReference type="ARBA" id="ARBA00022723"/>
    </source>
</evidence>
<keyword evidence="19" id="KW-1185">Reference proteome</keyword>
<keyword evidence="7" id="KW-0479">Metal-binding</keyword>
<evidence type="ECO:0000256" key="13">
    <source>
        <dbReference type="ARBA" id="ARBA00023121"/>
    </source>
</evidence>
<dbReference type="InterPro" id="IPR031468">
    <property type="entry name" value="SMP_LBD"/>
</dbReference>
<keyword evidence="4" id="KW-0813">Transport</keyword>
<evidence type="ECO:0000256" key="11">
    <source>
        <dbReference type="ARBA" id="ARBA00022989"/>
    </source>
</evidence>
<evidence type="ECO:0000256" key="3">
    <source>
        <dbReference type="ARBA" id="ARBA00005867"/>
    </source>
</evidence>
<keyword evidence="8" id="KW-0677">Repeat</keyword>
<dbReference type="CDD" id="cd04050">
    <property type="entry name" value="C2B_Synaptotagmin-like"/>
    <property type="match status" value="1"/>
</dbReference>
<dbReference type="InterPro" id="IPR037749">
    <property type="entry name" value="Ext_Synaptotagmin_C2B"/>
</dbReference>
<keyword evidence="6 15" id="KW-0812">Transmembrane</keyword>
<keyword evidence="13" id="KW-0446">Lipid-binding</keyword>
<dbReference type="Gene3D" id="2.60.40.150">
    <property type="entry name" value="C2 domain"/>
    <property type="match status" value="3"/>
</dbReference>
<keyword evidence="12" id="KW-0445">Lipid transport</keyword>
<dbReference type="GO" id="GO:0005886">
    <property type="term" value="C:plasma membrane"/>
    <property type="evidence" value="ECO:0007669"/>
    <property type="project" value="UniProtKB-SubCell"/>
</dbReference>
<dbReference type="FunFam" id="2.60.40.150:FF:000025">
    <property type="entry name" value="Extended synaptotagmin 2"/>
    <property type="match status" value="1"/>
</dbReference>
<evidence type="ECO:0000259" key="17">
    <source>
        <dbReference type="PROSITE" id="PS51847"/>
    </source>
</evidence>
<keyword evidence="14 15" id="KW-0472">Membrane</keyword>
<feature type="domain" description="C2" evidence="16">
    <location>
        <begin position="406"/>
        <end position="526"/>
    </location>
</feature>
<dbReference type="SMART" id="SM00239">
    <property type="entry name" value="C2"/>
    <property type="match status" value="3"/>
</dbReference>
<dbReference type="Pfam" id="PF17047">
    <property type="entry name" value="SMP_LBD"/>
    <property type="match status" value="1"/>
</dbReference>
<dbReference type="PROSITE" id="PS51847">
    <property type="entry name" value="SMP"/>
    <property type="match status" value="1"/>
</dbReference>
<evidence type="ECO:0000259" key="16">
    <source>
        <dbReference type="PROSITE" id="PS50004"/>
    </source>
</evidence>
<feature type="transmembrane region" description="Helical" evidence="15">
    <location>
        <begin position="30"/>
        <end position="47"/>
    </location>
</feature>
<evidence type="ECO:0000313" key="18">
    <source>
        <dbReference type="EMBL" id="MFH4975035.1"/>
    </source>
</evidence>
<dbReference type="InterPro" id="IPR035892">
    <property type="entry name" value="C2_domain_sf"/>
</dbReference>
<evidence type="ECO:0000256" key="10">
    <source>
        <dbReference type="ARBA" id="ARBA00022837"/>
    </source>
</evidence>
<evidence type="ECO:0000256" key="9">
    <source>
        <dbReference type="ARBA" id="ARBA00022824"/>
    </source>
</evidence>
<dbReference type="CDD" id="cd21670">
    <property type="entry name" value="SMP_ESyt"/>
    <property type="match status" value="1"/>
</dbReference>
<gene>
    <name evidence="18" type="ORF">AB6A40_001744</name>
</gene>
<dbReference type="SUPFAM" id="SSF49562">
    <property type="entry name" value="C2 domain (Calcium/lipid-binding domain, CaLB)"/>
    <property type="match status" value="3"/>
</dbReference>
<dbReference type="GO" id="GO:0006869">
    <property type="term" value="P:lipid transport"/>
    <property type="evidence" value="ECO:0007669"/>
    <property type="project" value="UniProtKB-KW"/>
</dbReference>
<name>A0ABD6E4W4_9BILA</name>
<dbReference type="EMBL" id="JBGFUD010000679">
    <property type="protein sequence ID" value="MFH4975035.1"/>
    <property type="molecule type" value="Genomic_DNA"/>
</dbReference>
<dbReference type="PANTHER" id="PTHR45761:SF1">
    <property type="entry name" value="EXTENDED SYNAPTOTAGMIN-LIKE PROTEIN 2, ISOFORM C"/>
    <property type="match status" value="1"/>
</dbReference>
<comment type="caution">
    <text evidence="18">The sequence shown here is derived from an EMBL/GenBank/DDBJ whole genome shotgun (WGS) entry which is preliminary data.</text>
</comment>
<keyword evidence="10" id="KW-0106">Calcium</keyword>
<dbReference type="PANTHER" id="PTHR45761">
    <property type="entry name" value="EXTENDED SYNAPTOTAGMIN-LIKE PROTEIN 2, ISOFORM C"/>
    <property type="match status" value="1"/>
</dbReference>
<keyword evidence="11 15" id="KW-1133">Transmembrane helix</keyword>
<evidence type="ECO:0008006" key="20">
    <source>
        <dbReference type="Google" id="ProtNLM"/>
    </source>
</evidence>
<dbReference type="Proteomes" id="UP001608902">
    <property type="component" value="Unassembled WGS sequence"/>
</dbReference>
<dbReference type="InterPro" id="IPR000008">
    <property type="entry name" value="C2_dom"/>
</dbReference>
<feature type="domain" description="C2" evidence="16">
    <location>
        <begin position="660"/>
        <end position="787"/>
    </location>
</feature>
<dbReference type="GO" id="GO:0008289">
    <property type="term" value="F:lipid binding"/>
    <property type="evidence" value="ECO:0007669"/>
    <property type="project" value="UniProtKB-KW"/>
</dbReference>
<evidence type="ECO:0000256" key="5">
    <source>
        <dbReference type="ARBA" id="ARBA00022475"/>
    </source>
</evidence>
<evidence type="ECO:0000256" key="2">
    <source>
        <dbReference type="ARBA" id="ARBA00004477"/>
    </source>
</evidence>
<evidence type="ECO:0000256" key="1">
    <source>
        <dbReference type="ARBA" id="ARBA00004202"/>
    </source>
</evidence>
<dbReference type="InterPro" id="IPR051634">
    <property type="entry name" value="Extended_Synaptotagmin"/>
</dbReference>
<reference evidence="18 19" key="1">
    <citation type="submission" date="2024-08" db="EMBL/GenBank/DDBJ databases">
        <title>Gnathostoma spinigerum genome.</title>
        <authorList>
            <person name="Gonzalez-Bertolin B."/>
            <person name="Monzon S."/>
            <person name="Zaballos A."/>
            <person name="Jimenez P."/>
            <person name="Dekumyoy P."/>
            <person name="Varona S."/>
            <person name="Cuesta I."/>
            <person name="Sumanam S."/>
            <person name="Adisakwattana P."/>
            <person name="Gasser R.B."/>
            <person name="Hernandez-Gonzalez A."/>
            <person name="Young N.D."/>
            <person name="Perteguer M.J."/>
        </authorList>
    </citation>
    <scope>NUCLEOTIDE SEQUENCE [LARGE SCALE GENOMIC DNA]</scope>
    <source>
        <strain evidence="18">AL3</strain>
        <tissue evidence="18">Liver</tissue>
    </source>
</reference>
<evidence type="ECO:0000256" key="14">
    <source>
        <dbReference type="ARBA" id="ARBA00023136"/>
    </source>
</evidence>
<sequence>MAWQSYAVPFCGSLVLMGSCYYLGRNEYSFFWILLLVFFNILKSWMWKKRERRLLALRETATREREVIMTQLQDLPAWVRFPDTERVEWINKVVHQLWPYIGEFASRFTREYVEPQMRTQLPAIFKSFKFEKIDIGDIPCRVGGVKVYTHNVGRDRIIVDMDVAYAGDSNFTVSVAGFRGGMNQLQFSGKMRVVLKPLLPYPPMVGGISGSFLETPKIDFNLTGMGEMVELPGLMNAIRSVMNAQVSNICVLPNEIVVPLAPQVDVTKLYFPEPDGVVRFKIVEASNLENMDISFIRKGKSDPYCEIQVGSQFFRTKTIDNNLNPVWNEHFEAVVDQADGQKLRIEVFDEDPTGSDELGRLTLDFNYLRDEGVLDKWYPLEGCRHGDLHIKASWLNLSTSLRDLERQDWESDWLRSEKPIHAALLMLFIDNISDLPYPKAKLEPSPFVQVSLGSETQRTPVKVKTVNPLFQSRFTFFIRHPEGQELKIDAIDDGTRRSLGDFTLPLTSVIKEPDMQICQQTFPLSLGVHQSPIVMTIKIRSFTESKIRESSPSAAAHPGHSDHTYANAVHIERAEKVPNESSNLEVNAMSDSMAVEPGKTVSSGGTLTPEIKLNVKNINMLRRGSGVSTASSQSRKSNFRLAEKLFGSKHCKLKNAGSQPSGLLQLSIRYAQPTRKLILVIVKAKGLRAIDKAGTADPYVIAKLISKDGSQSAQKRKTSVIKQSLDPVFNNHFEFDVHSSEIQHYLLRILVKDATNYGMFSRTPVLGQIGMDLENMNCSQEIIDHWVNLEPPD</sequence>
<dbReference type="PROSITE" id="PS50004">
    <property type="entry name" value="C2"/>
    <property type="match status" value="3"/>
</dbReference>
<proteinExistence type="inferred from homology"/>
<dbReference type="Pfam" id="PF00168">
    <property type="entry name" value="C2"/>
    <property type="match status" value="3"/>
</dbReference>
<accession>A0ABD6E4W4</accession>
<keyword evidence="5" id="KW-1003">Cell membrane</keyword>
<protein>
    <recommendedName>
        <fullName evidence="20">Extended synaptotagmin-2</fullName>
    </recommendedName>
</protein>
<dbReference type="AlphaFoldDB" id="A0ABD6E4W4"/>
<comment type="similarity">
    <text evidence="3">Belongs to the extended synaptotagmin family.</text>
</comment>
<dbReference type="CDD" id="cd08391">
    <property type="entry name" value="C2A_C2C_Synaptotagmin_like"/>
    <property type="match status" value="1"/>
</dbReference>
<feature type="domain" description="SMP-LTD" evidence="17">
    <location>
        <begin position="83"/>
        <end position="261"/>
    </location>
</feature>
<dbReference type="GO" id="GO:0005789">
    <property type="term" value="C:endoplasmic reticulum membrane"/>
    <property type="evidence" value="ECO:0007669"/>
    <property type="project" value="UniProtKB-SubCell"/>
</dbReference>
<organism evidence="18 19">
    <name type="scientific">Gnathostoma spinigerum</name>
    <dbReference type="NCBI Taxonomy" id="75299"/>
    <lineage>
        <taxon>Eukaryota</taxon>
        <taxon>Metazoa</taxon>
        <taxon>Ecdysozoa</taxon>
        <taxon>Nematoda</taxon>
        <taxon>Chromadorea</taxon>
        <taxon>Rhabditida</taxon>
        <taxon>Spirurina</taxon>
        <taxon>Gnathostomatomorpha</taxon>
        <taxon>Gnathostomatoidea</taxon>
        <taxon>Gnathostomatidae</taxon>
        <taxon>Gnathostoma</taxon>
    </lineage>
</organism>
<evidence type="ECO:0000256" key="15">
    <source>
        <dbReference type="SAM" id="Phobius"/>
    </source>
</evidence>
<evidence type="ECO:0000313" key="19">
    <source>
        <dbReference type="Proteomes" id="UP001608902"/>
    </source>
</evidence>
<comment type="subcellular location">
    <subcellularLocation>
        <location evidence="1">Cell membrane</location>
        <topology evidence="1">Peripheral membrane protein</topology>
    </subcellularLocation>
    <subcellularLocation>
        <location evidence="2">Endoplasmic reticulum membrane</location>
        <topology evidence="2">Multi-pass membrane protein</topology>
    </subcellularLocation>
</comment>
<dbReference type="InterPro" id="IPR039010">
    <property type="entry name" value="Synaptotagmin_SMP"/>
</dbReference>
<dbReference type="InterPro" id="IPR037733">
    <property type="entry name" value="Ext_Synaptotagmin_C2A"/>
</dbReference>
<evidence type="ECO:0000256" key="4">
    <source>
        <dbReference type="ARBA" id="ARBA00022448"/>
    </source>
</evidence>
<evidence type="ECO:0000256" key="12">
    <source>
        <dbReference type="ARBA" id="ARBA00023055"/>
    </source>
</evidence>
<evidence type="ECO:0000256" key="6">
    <source>
        <dbReference type="ARBA" id="ARBA00022692"/>
    </source>
</evidence>
<feature type="transmembrane region" description="Helical" evidence="15">
    <location>
        <begin position="6"/>
        <end position="23"/>
    </location>
</feature>
<dbReference type="GO" id="GO:0046872">
    <property type="term" value="F:metal ion binding"/>
    <property type="evidence" value="ECO:0007669"/>
    <property type="project" value="UniProtKB-KW"/>
</dbReference>
<evidence type="ECO:0000256" key="8">
    <source>
        <dbReference type="ARBA" id="ARBA00022737"/>
    </source>
</evidence>
<feature type="domain" description="C2" evidence="16">
    <location>
        <begin position="260"/>
        <end position="378"/>
    </location>
</feature>
<keyword evidence="9" id="KW-0256">Endoplasmic reticulum</keyword>